<accession>X0SQG0</accession>
<comment type="caution">
    <text evidence="1">The sequence shown here is derived from an EMBL/GenBank/DDBJ whole genome shotgun (WGS) entry which is preliminary data.</text>
</comment>
<gene>
    <name evidence="1" type="ORF">S01H1_01852</name>
</gene>
<dbReference type="EMBL" id="BARS01000843">
    <property type="protein sequence ID" value="GAF83314.1"/>
    <property type="molecule type" value="Genomic_DNA"/>
</dbReference>
<evidence type="ECO:0000313" key="1">
    <source>
        <dbReference type="EMBL" id="GAF83314.1"/>
    </source>
</evidence>
<protein>
    <submittedName>
        <fullName evidence="1">Uncharacterized protein</fullName>
    </submittedName>
</protein>
<dbReference type="AlphaFoldDB" id="X0SQG0"/>
<sequence length="51" mass="6304">MSDIDFLKEEGPLLDALKMAVWKEDRVNEEIYRLQLEELYERWRTFRGENK</sequence>
<reference evidence="1" key="1">
    <citation type="journal article" date="2014" name="Front. Microbiol.">
        <title>High frequency of phylogenetically diverse reductive dehalogenase-homologous genes in deep subseafloor sedimentary metagenomes.</title>
        <authorList>
            <person name="Kawai M."/>
            <person name="Futagami T."/>
            <person name="Toyoda A."/>
            <person name="Takaki Y."/>
            <person name="Nishi S."/>
            <person name="Hori S."/>
            <person name="Arai W."/>
            <person name="Tsubouchi T."/>
            <person name="Morono Y."/>
            <person name="Uchiyama I."/>
            <person name="Ito T."/>
            <person name="Fujiyama A."/>
            <person name="Inagaki F."/>
            <person name="Takami H."/>
        </authorList>
    </citation>
    <scope>NUCLEOTIDE SEQUENCE</scope>
    <source>
        <strain evidence="1">Expedition CK06-06</strain>
    </source>
</reference>
<name>X0SQG0_9ZZZZ</name>
<proteinExistence type="predicted"/>
<organism evidence="1">
    <name type="scientific">marine sediment metagenome</name>
    <dbReference type="NCBI Taxonomy" id="412755"/>
    <lineage>
        <taxon>unclassified sequences</taxon>
        <taxon>metagenomes</taxon>
        <taxon>ecological metagenomes</taxon>
    </lineage>
</organism>